<evidence type="ECO:0000313" key="2">
    <source>
        <dbReference type="EMBL" id="CAB0011272.1"/>
    </source>
</evidence>
<dbReference type="EMBL" id="CADCXU010024006">
    <property type="protein sequence ID" value="CAB0011272.1"/>
    <property type="molecule type" value="Genomic_DNA"/>
</dbReference>
<dbReference type="Proteomes" id="UP000479000">
    <property type="component" value="Unassembled WGS sequence"/>
</dbReference>
<sequence length="95" mass="11167">MFSKEIIFTPILIYIRVVSPLERSYWRKFHSKLPAISGNSAARQVLSDNDLFGLRCQVSHLLRELHVNREIDLRPWPLLILGFRRNPNFSCPKYA</sequence>
<feature type="non-terminal residue" evidence="1">
    <location>
        <position position="95"/>
    </location>
</feature>
<reference evidence="1 3" key="1">
    <citation type="submission" date="2020-02" db="EMBL/GenBank/DDBJ databases">
        <authorList>
            <person name="Ferguson B K."/>
        </authorList>
    </citation>
    <scope>NUCLEOTIDE SEQUENCE [LARGE SCALE GENOMIC DNA]</scope>
</reference>
<gene>
    <name evidence="1" type="ORF">NTEN_LOCUS16264</name>
    <name evidence="2" type="ORF">NTEN_LOCUS16265</name>
</gene>
<dbReference type="EMBL" id="CADCXU010024005">
    <property type="protein sequence ID" value="CAB0011271.1"/>
    <property type="molecule type" value="Genomic_DNA"/>
</dbReference>
<dbReference type="AlphaFoldDB" id="A0A6H5H2H3"/>
<name>A0A6H5H2H3_9HEMI</name>
<evidence type="ECO:0000313" key="1">
    <source>
        <dbReference type="EMBL" id="CAB0011271.1"/>
    </source>
</evidence>
<keyword evidence="3" id="KW-1185">Reference proteome</keyword>
<organism evidence="1 3">
    <name type="scientific">Nesidiocoris tenuis</name>
    <dbReference type="NCBI Taxonomy" id="355587"/>
    <lineage>
        <taxon>Eukaryota</taxon>
        <taxon>Metazoa</taxon>
        <taxon>Ecdysozoa</taxon>
        <taxon>Arthropoda</taxon>
        <taxon>Hexapoda</taxon>
        <taxon>Insecta</taxon>
        <taxon>Pterygota</taxon>
        <taxon>Neoptera</taxon>
        <taxon>Paraneoptera</taxon>
        <taxon>Hemiptera</taxon>
        <taxon>Heteroptera</taxon>
        <taxon>Panheteroptera</taxon>
        <taxon>Cimicomorpha</taxon>
        <taxon>Miridae</taxon>
        <taxon>Dicyphina</taxon>
        <taxon>Nesidiocoris</taxon>
    </lineage>
</organism>
<accession>A0A6H5H2H3</accession>
<evidence type="ECO:0000313" key="3">
    <source>
        <dbReference type="Proteomes" id="UP000479000"/>
    </source>
</evidence>
<protein>
    <submittedName>
        <fullName evidence="1">Uncharacterized protein</fullName>
    </submittedName>
</protein>
<proteinExistence type="predicted"/>